<feature type="chain" id="PRO_5011459827" description="META domain-containing protein" evidence="2">
    <location>
        <begin position="25"/>
        <end position="183"/>
    </location>
</feature>
<name>A0A1I7MDP5_9MICC</name>
<sequence length="183" mass="18827">MTHRSTTAAAAVLTALGLSLGACAAPGSGGSVSAVSSVQASVEQQPGPEGSSGAPDAVAADESELMGNYALLELTARGRPVEIPQDLNVTVVTEVKDTSFIDVTGLCTRVDITAEDWSTWPTEAVLYTQEAEQIPAIGCAEDLDEAVTAVRSVLTGTVTAQLAEDGTTITLTQGEHQAVLERR</sequence>
<evidence type="ECO:0008006" key="5">
    <source>
        <dbReference type="Google" id="ProtNLM"/>
    </source>
</evidence>
<dbReference type="RefSeq" id="WP_143109360.1">
    <property type="nucleotide sequence ID" value="NZ_FPCG01000001.1"/>
</dbReference>
<evidence type="ECO:0000313" key="4">
    <source>
        <dbReference type="Proteomes" id="UP000198881"/>
    </source>
</evidence>
<dbReference type="AlphaFoldDB" id="A0A1I7MDP5"/>
<evidence type="ECO:0000256" key="2">
    <source>
        <dbReference type="SAM" id="SignalP"/>
    </source>
</evidence>
<keyword evidence="4" id="KW-1185">Reference proteome</keyword>
<feature type="signal peptide" evidence="2">
    <location>
        <begin position="1"/>
        <end position="24"/>
    </location>
</feature>
<organism evidence="3 4">
    <name type="scientific">Micrococcus terreus</name>
    <dbReference type="NCBI Taxonomy" id="574650"/>
    <lineage>
        <taxon>Bacteria</taxon>
        <taxon>Bacillati</taxon>
        <taxon>Actinomycetota</taxon>
        <taxon>Actinomycetes</taxon>
        <taxon>Micrococcales</taxon>
        <taxon>Micrococcaceae</taxon>
        <taxon>Micrococcus</taxon>
    </lineage>
</organism>
<dbReference type="Proteomes" id="UP000198881">
    <property type="component" value="Unassembled WGS sequence"/>
</dbReference>
<protein>
    <recommendedName>
        <fullName evidence="5">META domain-containing protein</fullName>
    </recommendedName>
</protein>
<feature type="region of interest" description="Disordered" evidence="1">
    <location>
        <begin position="36"/>
        <end position="57"/>
    </location>
</feature>
<dbReference type="EMBL" id="FPCG01000001">
    <property type="protein sequence ID" value="SFV20037.1"/>
    <property type="molecule type" value="Genomic_DNA"/>
</dbReference>
<proteinExistence type="predicted"/>
<evidence type="ECO:0000256" key="1">
    <source>
        <dbReference type="SAM" id="MobiDB-lite"/>
    </source>
</evidence>
<gene>
    <name evidence="3" type="ORF">SAMN04487966_10150</name>
</gene>
<dbReference type="STRING" id="574650.SAMN04487966_10150"/>
<dbReference type="PROSITE" id="PS51257">
    <property type="entry name" value="PROKAR_LIPOPROTEIN"/>
    <property type="match status" value="1"/>
</dbReference>
<accession>A0A1I7MDP5</accession>
<reference evidence="3 4" key="1">
    <citation type="submission" date="2016-10" db="EMBL/GenBank/DDBJ databases">
        <authorList>
            <person name="de Groot N.N."/>
        </authorList>
    </citation>
    <scope>NUCLEOTIDE SEQUENCE [LARGE SCALE GENOMIC DNA]</scope>
    <source>
        <strain evidence="3 4">CGMCC 1.7054</strain>
    </source>
</reference>
<keyword evidence="2" id="KW-0732">Signal</keyword>
<evidence type="ECO:0000313" key="3">
    <source>
        <dbReference type="EMBL" id="SFV20037.1"/>
    </source>
</evidence>